<dbReference type="PANTHER" id="PTHR28032">
    <property type="entry name" value="FI02826P"/>
    <property type="match status" value="1"/>
</dbReference>
<dbReference type="GO" id="GO:0031965">
    <property type="term" value="C:nuclear membrane"/>
    <property type="evidence" value="ECO:0007669"/>
    <property type="project" value="TreeGrafter"/>
</dbReference>
<name>A0A8J5QVD7_9HYME</name>
<sequence length="338" mass="38169">MTTRADFFGQRPRRRSSLRQALAVIPDMTSLSVSVGSPVASPNNNLNIDRSPWHSASIATSSPDELVIQKRGRRSKTIIWSPEADSKRNSLLSYSARDHTPEKNPDSQSQSPIMMREHLSIKKRLDLSGEFNESHLTTPDKKYKLTNGDCQFTGNNLLNGLRGLSNEQLVKMIMNLVTMQEEGTLSSDSKLRDVILNIIPAADVSPLQERLGVLRQNIFSSLISAGDSAYIRAYVHLDAFQKTLMEQGMKLLQSQHWISLMHYVFIAWAITKDLPEWNNGDNTSQKCFSSLANFCKQALLNGNFDRSVLETFSKKIQSSVHDHEDMKICLQMAHEMMR</sequence>
<keyword evidence="2" id="KW-1185">Reference proteome</keyword>
<protein>
    <submittedName>
        <fullName evidence="1">Uncharacterized protein</fullName>
    </submittedName>
</protein>
<organism evidence="1 2">
    <name type="scientific">Cotesia typhae</name>
    <dbReference type="NCBI Taxonomy" id="2053667"/>
    <lineage>
        <taxon>Eukaryota</taxon>
        <taxon>Metazoa</taxon>
        <taxon>Ecdysozoa</taxon>
        <taxon>Arthropoda</taxon>
        <taxon>Hexapoda</taxon>
        <taxon>Insecta</taxon>
        <taxon>Pterygota</taxon>
        <taxon>Neoptera</taxon>
        <taxon>Endopterygota</taxon>
        <taxon>Hymenoptera</taxon>
        <taxon>Apocrita</taxon>
        <taxon>Ichneumonoidea</taxon>
        <taxon>Braconidae</taxon>
        <taxon>Microgastrinae</taxon>
        <taxon>Cotesia</taxon>
    </lineage>
</organism>
<dbReference type="PANTHER" id="PTHR28032:SF1">
    <property type="entry name" value="FI02826P"/>
    <property type="match status" value="1"/>
</dbReference>
<reference evidence="1" key="1">
    <citation type="submission" date="2020-03" db="EMBL/GenBank/DDBJ databases">
        <authorList>
            <person name="Chebbi M.A."/>
            <person name="Drezen J.M."/>
        </authorList>
    </citation>
    <scope>NUCLEOTIDE SEQUENCE</scope>
    <source>
        <tissue evidence="1">Whole body</tissue>
    </source>
</reference>
<dbReference type="GO" id="GO:0071630">
    <property type="term" value="P:nuclear protein quality control by the ubiquitin-proteasome system"/>
    <property type="evidence" value="ECO:0007669"/>
    <property type="project" value="InterPro"/>
</dbReference>
<dbReference type="GO" id="GO:0070628">
    <property type="term" value="F:proteasome binding"/>
    <property type="evidence" value="ECO:0007669"/>
    <property type="project" value="TreeGrafter"/>
</dbReference>
<dbReference type="InterPro" id="IPR013868">
    <property type="entry name" value="Cut8/Sts1_fam"/>
</dbReference>
<reference evidence="1" key="2">
    <citation type="submission" date="2021-04" db="EMBL/GenBank/DDBJ databases">
        <title>Genome-wide patterns of bracovirus chromosomal integration into multiple host tissues during parasitism.</title>
        <authorList>
            <person name="Chebbi M.A.C."/>
        </authorList>
    </citation>
    <scope>NUCLEOTIDE SEQUENCE</scope>
    <source>
        <tissue evidence="1">Whole body</tissue>
    </source>
</reference>
<dbReference type="AlphaFoldDB" id="A0A8J5QVD7"/>
<gene>
    <name evidence="1" type="ORF">G9C98_007901</name>
</gene>
<dbReference type="OrthoDB" id="10061064at2759"/>
<dbReference type="Pfam" id="PF08559">
    <property type="entry name" value="Cut8"/>
    <property type="match status" value="1"/>
</dbReference>
<accession>A0A8J5QVD7</accession>
<proteinExistence type="predicted"/>
<dbReference type="EMBL" id="JAAOIC020000067">
    <property type="protein sequence ID" value="KAG8034825.1"/>
    <property type="molecule type" value="Genomic_DNA"/>
</dbReference>
<evidence type="ECO:0000313" key="1">
    <source>
        <dbReference type="EMBL" id="KAG8034825.1"/>
    </source>
</evidence>
<dbReference type="Proteomes" id="UP000729913">
    <property type="component" value="Unassembled WGS sequence"/>
</dbReference>
<evidence type="ECO:0000313" key="2">
    <source>
        <dbReference type="Proteomes" id="UP000729913"/>
    </source>
</evidence>
<dbReference type="GO" id="GO:0031144">
    <property type="term" value="P:proteasome localization"/>
    <property type="evidence" value="ECO:0007669"/>
    <property type="project" value="InterPro"/>
</dbReference>
<comment type="caution">
    <text evidence="1">The sequence shown here is derived from an EMBL/GenBank/DDBJ whole genome shotgun (WGS) entry which is preliminary data.</text>
</comment>